<dbReference type="GO" id="GO:0015159">
    <property type="term" value="F:polysaccharide transmembrane transporter activity"/>
    <property type="evidence" value="ECO:0007669"/>
    <property type="project" value="InterPro"/>
</dbReference>
<dbReference type="Pfam" id="PF02563">
    <property type="entry name" value="Poly_export"/>
    <property type="match status" value="1"/>
</dbReference>
<dbReference type="InterPro" id="IPR003715">
    <property type="entry name" value="Poly_export_N"/>
</dbReference>
<dbReference type="EMBL" id="CP047045">
    <property type="protein sequence ID" value="QGZ93380.1"/>
    <property type="molecule type" value="Genomic_DNA"/>
</dbReference>
<dbReference type="KEGG" id="tsv:DSM104635_00190"/>
<feature type="domain" description="Soluble ligand binding" evidence="4">
    <location>
        <begin position="121"/>
        <end position="162"/>
    </location>
</feature>
<reference evidence="6" key="1">
    <citation type="submission" date="2019-12" db="EMBL/GenBank/DDBJ databases">
        <title>Complete genome of Terracaulis silvestris 0127_4.</title>
        <authorList>
            <person name="Vieira S."/>
            <person name="Riedel T."/>
            <person name="Sproer C."/>
            <person name="Pascual J."/>
            <person name="Boedeker C."/>
            <person name="Overmann J."/>
        </authorList>
    </citation>
    <scope>NUCLEOTIDE SEQUENCE [LARGE SCALE GENOMIC DNA]</scope>
    <source>
        <strain evidence="6">0127_4</strain>
    </source>
</reference>
<dbReference type="Proteomes" id="UP000431269">
    <property type="component" value="Chromosome"/>
</dbReference>
<accession>A0A6I6MFU3</accession>
<evidence type="ECO:0000313" key="5">
    <source>
        <dbReference type="EMBL" id="QGZ93380.1"/>
    </source>
</evidence>
<proteinExistence type="predicted"/>
<evidence type="ECO:0000259" key="3">
    <source>
        <dbReference type="Pfam" id="PF02563"/>
    </source>
</evidence>
<keyword evidence="1 2" id="KW-0732">Signal</keyword>
<dbReference type="Pfam" id="PF10531">
    <property type="entry name" value="SLBB"/>
    <property type="match status" value="1"/>
</dbReference>
<feature type="chain" id="PRO_5026119709" evidence="2">
    <location>
        <begin position="22"/>
        <end position="194"/>
    </location>
</feature>
<feature type="domain" description="Polysaccharide export protein N-terminal" evidence="3">
    <location>
        <begin position="42"/>
        <end position="115"/>
    </location>
</feature>
<gene>
    <name evidence="5" type="ORF">DSM104635_00190</name>
</gene>
<dbReference type="RefSeq" id="WP_158764384.1">
    <property type="nucleotide sequence ID" value="NZ_CP047045.1"/>
</dbReference>
<dbReference type="PANTHER" id="PTHR33619:SF3">
    <property type="entry name" value="POLYSACCHARIDE EXPORT PROTEIN GFCE-RELATED"/>
    <property type="match status" value="1"/>
</dbReference>
<protein>
    <submittedName>
        <fullName evidence="5">Polysaccharide export protein Wza</fullName>
    </submittedName>
</protein>
<dbReference type="PANTHER" id="PTHR33619">
    <property type="entry name" value="POLYSACCHARIDE EXPORT PROTEIN GFCE-RELATED"/>
    <property type="match status" value="1"/>
</dbReference>
<dbReference type="AlphaFoldDB" id="A0A6I6MFU3"/>
<evidence type="ECO:0000256" key="1">
    <source>
        <dbReference type="ARBA" id="ARBA00022729"/>
    </source>
</evidence>
<feature type="signal peptide" evidence="2">
    <location>
        <begin position="1"/>
        <end position="21"/>
    </location>
</feature>
<name>A0A6I6MFU3_9CAUL</name>
<organism evidence="5 6">
    <name type="scientific">Terricaulis silvestris</name>
    <dbReference type="NCBI Taxonomy" id="2686094"/>
    <lineage>
        <taxon>Bacteria</taxon>
        <taxon>Pseudomonadati</taxon>
        <taxon>Pseudomonadota</taxon>
        <taxon>Alphaproteobacteria</taxon>
        <taxon>Caulobacterales</taxon>
        <taxon>Caulobacteraceae</taxon>
        <taxon>Terricaulis</taxon>
    </lineage>
</organism>
<dbReference type="InterPro" id="IPR019554">
    <property type="entry name" value="Soluble_ligand-bd"/>
</dbReference>
<keyword evidence="6" id="KW-1185">Reference proteome</keyword>
<dbReference type="Gene3D" id="3.30.1950.10">
    <property type="entry name" value="wza like domain"/>
    <property type="match status" value="1"/>
</dbReference>
<sequence length="194" mass="21013">MGWLKDLRRSLIGLAMVALCAACGSSSGGVDPSTAISLQQPSLAEYRLGPSDRLRISVFGEPDLTGEFVVSAGGMVSYPLIGDHPATGKTVAEFSESLRTALTRYVLQPNISVEVMNYRPFFILGEVRTPGTYPYSAGLTVMSAVATAGGFGYRADTSRVFIKHPDESIERTYRLTSTTPVLPGDTVRIRQRRF</sequence>
<dbReference type="InterPro" id="IPR049712">
    <property type="entry name" value="Poly_export"/>
</dbReference>
<dbReference type="Gene3D" id="3.10.560.10">
    <property type="entry name" value="Outer membrane lipoprotein wza domain like"/>
    <property type="match status" value="1"/>
</dbReference>
<evidence type="ECO:0000313" key="6">
    <source>
        <dbReference type="Proteomes" id="UP000431269"/>
    </source>
</evidence>
<evidence type="ECO:0000259" key="4">
    <source>
        <dbReference type="Pfam" id="PF10531"/>
    </source>
</evidence>
<evidence type="ECO:0000256" key="2">
    <source>
        <dbReference type="SAM" id="SignalP"/>
    </source>
</evidence>